<evidence type="ECO:0000256" key="1">
    <source>
        <dbReference type="ARBA" id="ARBA00023015"/>
    </source>
</evidence>
<dbReference type="Pfam" id="PF00356">
    <property type="entry name" value="LacI"/>
    <property type="match status" value="1"/>
</dbReference>
<keyword evidence="1" id="KW-0805">Transcription regulation</keyword>
<dbReference type="Gene3D" id="3.40.50.2300">
    <property type="match status" value="2"/>
</dbReference>
<dbReference type="InterPro" id="IPR028082">
    <property type="entry name" value="Peripla_BP_I"/>
</dbReference>
<keyword evidence="2" id="KW-0238">DNA-binding</keyword>
<dbReference type="SUPFAM" id="SSF47413">
    <property type="entry name" value="lambda repressor-like DNA-binding domains"/>
    <property type="match status" value="1"/>
</dbReference>
<dbReference type="Pfam" id="PF13377">
    <property type="entry name" value="Peripla_BP_3"/>
    <property type="match status" value="1"/>
</dbReference>
<sequence>MATPPSARARATVNDVALAAGVSRQTVSNALMHPERVRPQTLQRVHTEIERLGYTPSTAASSLRQQRAGAVGMELTGQGADTLSDALAPFLVSLTICAPRHECHIVTFGSDGGGPVLEQYREMWRSRLVDAFVLMDTHHDDPRPAWLTGHGIPFASFGRVWDDPSFTAWADVDGRAGTDAAVEHLVSRGYGPIGFLGWPAGSLVGDERRQGWADATARHDRSHATLQATTEQRFPDAVAAAGPLVERVGRGGAVVCASDMLALAVHEVLLTRGMTPGRDVGIVGFDGSQSARAHGLTSIAQPYRAIADELLTQVHDQLTTGRAHSTGSMLTPTLVAGSSSQP</sequence>
<dbReference type="RefSeq" id="WP_035933589.1">
    <property type="nucleotide sequence ID" value="NZ_AVPL01000007.1"/>
</dbReference>
<feature type="region of interest" description="Disordered" evidence="4">
    <location>
        <begin position="321"/>
        <end position="342"/>
    </location>
</feature>
<dbReference type="GO" id="GO:0000976">
    <property type="term" value="F:transcription cis-regulatory region binding"/>
    <property type="evidence" value="ECO:0007669"/>
    <property type="project" value="TreeGrafter"/>
</dbReference>
<dbReference type="PROSITE" id="PS50932">
    <property type="entry name" value="HTH_LACI_2"/>
    <property type="match status" value="1"/>
</dbReference>
<accession>A0A0A0JYE2</accession>
<dbReference type="SMART" id="SM00354">
    <property type="entry name" value="HTH_LACI"/>
    <property type="match status" value="1"/>
</dbReference>
<dbReference type="AlphaFoldDB" id="A0A0A0JYE2"/>
<keyword evidence="7" id="KW-1185">Reference proteome</keyword>
<dbReference type="PROSITE" id="PS00356">
    <property type="entry name" value="HTH_LACI_1"/>
    <property type="match status" value="1"/>
</dbReference>
<dbReference type="OrthoDB" id="3430936at2"/>
<evidence type="ECO:0000259" key="5">
    <source>
        <dbReference type="PROSITE" id="PS50932"/>
    </source>
</evidence>
<dbReference type="GO" id="GO:0003700">
    <property type="term" value="F:DNA-binding transcription factor activity"/>
    <property type="evidence" value="ECO:0007669"/>
    <property type="project" value="TreeGrafter"/>
</dbReference>
<dbReference type="InterPro" id="IPR046335">
    <property type="entry name" value="LacI/GalR-like_sensor"/>
</dbReference>
<evidence type="ECO:0000256" key="3">
    <source>
        <dbReference type="ARBA" id="ARBA00023163"/>
    </source>
</evidence>
<dbReference type="eggNOG" id="COG1609">
    <property type="taxonomic scope" value="Bacteria"/>
</dbReference>
<reference evidence="6 7" key="1">
    <citation type="submission" date="2013-08" db="EMBL/GenBank/DDBJ databases">
        <title>The genome sequence of Knoellia aerolata.</title>
        <authorList>
            <person name="Zhu W."/>
            <person name="Wang G."/>
        </authorList>
    </citation>
    <scope>NUCLEOTIDE SEQUENCE [LARGE SCALE GENOMIC DNA]</scope>
    <source>
        <strain evidence="6 7">DSM 18566</strain>
    </source>
</reference>
<dbReference type="SUPFAM" id="SSF53822">
    <property type="entry name" value="Periplasmic binding protein-like I"/>
    <property type="match status" value="1"/>
</dbReference>
<dbReference type="PANTHER" id="PTHR30146">
    <property type="entry name" value="LACI-RELATED TRANSCRIPTIONAL REPRESSOR"/>
    <property type="match status" value="1"/>
</dbReference>
<dbReference type="InterPro" id="IPR000843">
    <property type="entry name" value="HTH_LacI"/>
</dbReference>
<dbReference type="STRING" id="1385519.N801_01325"/>
<proteinExistence type="predicted"/>
<dbReference type="Proteomes" id="UP000030013">
    <property type="component" value="Unassembled WGS sequence"/>
</dbReference>
<protein>
    <recommendedName>
        <fullName evidence="5">HTH lacI-type domain-containing protein</fullName>
    </recommendedName>
</protein>
<evidence type="ECO:0000313" key="6">
    <source>
        <dbReference type="EMBL" id="KGN42208.1"/>
    </source>
</evidence>
<keyword evidence="3" id="KW-0804">Transcription</keyword>
<dbReference type="EMBL" id="AVPL01000007">
    <property type="protein sequence ID" value="KGN42208.1"/>
    <property type="molecule type" value="Genomic_DNA"/>
</dbReference>
<evidence type="ECO:0000256" key="4">
    <source>
        <dbReference type="SAM" id="MobiDB-lite"/>
    </source>
</evidence>
<dbReference type="Gene3D" id="1.10.260.40">
    <property type="entry name" value="lambda repressor-like DNA-binding domains"/>
    <property type="match status" value="1"/>
</dbReference>
<dbReference type="InterPro" id="IPR010982">
    <property type="entry name" value="Lambda_DNA-bd_dom_sf"/>
</dbReference>
<evidence type="ECO:0000313" key="7">
    <source>
        <dbReference type="Proteomes" id="UP000030013"/>
    </source>
</evidence>
<dbReference type="PANTHER" id="PTHR30146:SF109">
    <property type="entry name" value="HTH-TYPE TRANSCRIPTIONAL REGULATOR GALS"/>
    <property type="match status" value="1"/>
</dbReference>
<organism evidence="6 7">
    <name type="scientific">Knoellia aerolata DSM 18566</name>
    <dbReference type="NCBI Taxonomy" id="1385519"/>
    <lineage>
        <taxon>Bacteria</taxon>
        <taxon>Bacillati</taxon>
        <taxon>Actinomycetota</taxon>
        <taxon>Actinomycetes</taxon>
        <taxon>Micrococcales</taxon>
        <taxon>Intrasporangiaceae</taxon>
        <taxon>Knoellia</taxon>
    </lineage>
</organism>
<feature type="domain" description="HTH lacI-type" evidence="5">
    <location>
        <begin position="11"/>
        <end position="65"/>
    </location>
</feature>
<dbReference type="CDD" id="cd01392">
    <property type="entry name" value="HTH_LacI"/>
    <property type="match status" value="1"/>
</dbReference>
<evidence type="ECO:0000256" key="2">
    <source>
        <dbReference type="ARBA" id="ARBA00023125"/>
    </source>
</evidence>
<name>A0A0A0JYE2_9MICO</name>
<gene>
    <name evidence="6" type="ORF">N801_01325</name>
</gene>
<comment type="caution">
    <text evidence="6">The sequence shown here is derived from an EMBL/GenBank/DDBJ whole genome shotgun (WGS) entry which is preliminary data.</text>
</comment>